<dbReference type="InterPro" id="IPR003382">
    <property type="entry name" value="Flavoprotein"/>
</dbReference>
<dbReference type="Gene3D" id="3.40.50.1950">
    <property type="entry name" value="Flavin prenyltransferase-like"/>
    <property type="match status" value="1"/>
</dbReference>
<feature type="domain" description="Flavoprotein" evidence="1">
    <location>
        <begin position="3"/>
        <end position="134"/>
    </location>
</feature>
<dbReference type="Pfam" id="PF02441">
    <property type="entry name" value="Flavoprotein"/>
    <property type="match status" value="1"/>
</dbReference>
<reference evidence="2 3" key="1">
    <citation type="submission" date="2019-01" db="EMBL/GenBank/DDBJ databases">
        <title>Draft Genome Sequences of Helcococcus ovis Strains Isolated from the Uterus and Vagina of Dairy Cows with Metritis.</title>
        <authorList>
            <person name="Cunha F."/>
            <person name="Jeon S.J."/>
            <person name="Kutzer P."/>
            <person name="Galvao K.N."/>
        </authorList>
    </citation>
    <scope>NUCLEOTIDE SEQUENCE [LARGE SCALE GENOMIC DNA]</scope>
    <source>
        <strain evidence="2 3">KG-37</strain>
    </source>
</reference>
<accession>A0A4R9C486</accession>
<dbReference type="GO" id="GO:0004633">
    <property type="term" value="F:phosphopantothenoylcysteine decarboxylase activity"/>
    <property type="evidence" value="ECO:0007669"/>
    <property type="project" value="TreeGrafter"/>
</dbReference>
<organism evidence="2 3">
    <name type="scientific">Helcococcus ovis</name>
    <dbReference type="NCBI Taxonomy" id="72026"/>
    <lineage>
        <taxon>Bacteria</taxon>
        <taxon>Bacillati</taxon>
        <taxon>Bacillota</taxon>
        <taxon>Tissierellia</taxon>
        <taxon>Tissierellales</taxon>
        <taxon>Peptoniphilaceae</taxon>
        <taxon>Helcococcus</taxon>
    </lineage>
</organism>
<dbReference type="RefSeq" id="WP_134743915.1">
    <property type="nucleotide sequence ID" value="NZ_CP119761.1"/>
</dbReference>
<dbReference type="GO" id="GO:0071513">
    <property type="term" value="C:phosphopantothenoylcysteine decarboxylase complex"/>
    <property type="evidence" value="ECO:0007669"/>
    <property type="project" value="TreeGrafter"/>
</dbReference>
<proteinExistence type="predicted"/>
<name>A0A4R9C486_9FIRM</name>
<dbReference type="GO" id="GO:0015937">
    <property type="term" value="P:coenzyme A biosynthetic process"/>
    <property type="evidence" value="ECO:0007669"/>
    <property type="project" value="TreeGrafter"/>
</dbReference>
<dbReference type="PANTHER" id="PTHR14359">
    <property type="entry name" value="HOMO-OLIGOMERIC FLAVIN CONTAINING CYS DECARBOXYLASE FAMILY"/>
    <property type="match status" value="1"/>
</dbReference>
<comment type="caution">
    <text evidence="2">The sequence shown here is derived from an EMBL/GenBank/DDBJ whole genome shotgun (WGS) entry which is preliminary data.</text>
</comment>
<evidence type="ECO:0000313" key="2">
    <source>
        <dbReference type="EMBL" id="TFF67355.1"/>
    </source>
</evidence>
<sequence>MKKKMLMAITGSISASSAHDYLIYLKQFFEVTVIMTENAKKMINKNVLSYYADNIYDTLFYEKEIPHILLSSKADFFIVLPASANIISKVCCGIADDLVTSTILAYKKEIMFFPNMNKNMWLNPILQENVTKLEKFGHIFLLFLYVYIDIRRNERYYY</sequence>
<protein>
    <submittedName>
        <fullName evidence="2">Flavoprotein</fullName>
    </submittedName>
</protein>
<dbReference type="EMBL" id="SCFR01000003">
    <property type="protein sequence ID" value="TFF67355.1"/>
    <property type="molecule type" value="Genomic_DNA"/>
</dbReference>
<dbReference type="SUPFAM" id="SSF52507">
    <property type="entry name" value="Homo-oligomeric flavin-containing Cys decarboxylases, HFCD"/>
    <property type="match status" value="1"/>
</dbReference>
<evidence type="ECO:0000313" key="3">
    <source>
        <dbReference type="Proteomes" id="UP000297454"/>
    </source>
</evidence>
<dbReference type="AlphaFoldDB" id="A0A4R9C486"/>
<dbReference type="Proteomes" id="UP000297454">
    <property type="component" value="Unassembled WGS sequence"/>
</dbReference>
<dbReference type="InterPro" id="IPR036551">
    <property type="entry name" value="Flavin_trans-like"/>
</dbReference>
<keyword evidence="3" id="KW-1185">Reference proteome</keyword>
<dbReference type="GO" id="GO:0010181">
    <property type="term" value="F:FMN binding"/>
    <property type="evidence" value="ECO:0007669"/>
    <property type="project" value="TreeGrafter"/>
</dbReference>
<gene>
    <name evidence="2" type="ORF">EQF91_01650</name>
</gene>
<evidence type="ECO:0000259" key="1">
    <source>
        <dbReference type="Pfam" id="PF02441"/>
    </source>
</evidence>
<dbReference type="PANTHER" id="PTHR14359:SF6">
    <property type="entry name" value="PHOSPHOPANTOTHENOYLCYSTEINE DECARBOXYLASE"/>
    <property type="match status" value="1"/>
</dbReference>